<dbReference type="Pfam" id="PF13392">
    <property type="entry name" value="HNH_3"/>
    <property type="match status" value="1"/>
</dbReference>
<accession>A0A2D1R102</accession>
<dbReference type="Proteomes" id="UP000037029">
    <property type="component" value="Chromosome"/>
</dbReference>
<proteinExistence type="predicted"/>
<dbReference type="Gene3D" id="3.90.75.20">
    <property type="match status" value="1"/>
</dbReference>
<evidence type="ECO:0000259" key="1">
    <source>
        <dbReference type="Pfam" id="PF13392"/>
    </source>
</evidence>
<reference evidence="2 3" key="1">
    <citation type="submission" date="2017-04" db="EMBL/GenBank/DDBJ databases">
        <title>Characterization, genome and methylation analysis of a phthalic acid esters degrading strain Sphingobium yanoikuyae SHJ.</title>
        <authorList>
            <person name="Feng L."/>
        </authorList>
    </citation>
    <scope>NUCLEOTIDE SEQUENCE [LARGE SCALE GENOMIC DNA]</scope>
    <source>
        <strain evidence="2 3">SHJ</strain>
    </source>
</reference>
<dbReference type="AlphaFoldDB" id="A0A2D1R102"/>
<evidence type="ECO:0000313" key="2">
    <source>
        <dbReference type="EMBL" id="ATP18547.1"/>
    </source>
</evidence>
<evidence type="ECO:0000313" key="3">
    <source>
        <dbReference type="Proteomes" id="UP000037029"/>
    </source>
</evidence>
<dbReference type="InterPro" id="IPR044925">
    <property type="entry name" value="His-Me_finger_sf"/>
</dbReference>
<organism evidence="2 3">
    <name type="scientific">Sphingobium yanoikuyae</name>
    <name type="common">Sphingomonas yanoikuyae</name>
    <dbReference type="NCBI Taxonomy" id="13690"/>
    <lineage>
        <taxon>Bacteria</taxon>
        <taxon>Pseudomonadati</taxon>
        <taxon>Pseudomonadota</taxon>
        <taxon>Alphaproteobacteria</taxon>
        <taxon>Sphingomonadales</taxon>
        <taxon>Sphingomonadaceae</taxon>
        <taxon>Sphingobium</taxon>
    </lineage>
</organism>
<feature type="domain" description="HNH nuclease" evidence="1">
    <location>
        <begin position="48"/>
        <end position="93"/>
    </location>
</feature>
<dbReference type="InterPro" id="IPR003615">
    <property type="entry name" value="HNH_nuc"/>
</dbReference>
<gene>
    <name evidence="2" type="ORF">BV87_09190</name>
</gene>
<name>A0A2D1R102_SPHYA</name>
<protein>
    <recommendedName>
        <fullName evidence="1">HNH nuclease domain-containing protein</fullName>
    </recommendedName>
</protein>
<dbReference type="EMBL" id="CP020925">
    <property type="protein sequence ID" value="ATP18547.1"/>
    <property type="molecule type" value="Genomic_DNA"/>
</dbReference>
<sequence length="109" mass="11883">MKAICEWVAVPDLIGVEVNCHGQVRGSITQPYAGSDGYMRAYHDGRLYLVHRLVCLAFHGPAPAGKSLVLHFNDVKDDNRAENLRWGNASENMADAKRNGIAIGGAAHR</sequence>
<dbReference type="SUPFAM" id="SSF54060">
    <property type="entry name" value="His-Me finger endonucleases"/>
    <property type="match status" value="1"/>
</dbReference>